<sequence>MQRISEELVRKRAEHNNCEIGTLEELSLHQDNLDKLEHLQHWCKDLKILLLHSNLISKIEKRKIQKKEKEGSLILSEDKVKGEFNDEQRKNFWESSSENTPEDRIQMAIMSKKTKETPKPSREFEDPRYVRKRVTKLFDENGRPYNVNEANIPFRLEDDYFGHCYKLDLAVYREYLEVDETKLINISKMLHIVKKDKKEDFIDDPEVPPLE</sequence>
<dbReference type="Proteomes" id="UP001152798">
    <property type="component" value="Chromosome 4"/>
</dbReference>
<dbReference type="InterPro" id="IPR056496">
    <property type="entry name" value="CS_DNAAF11_C"/>
</dbReference>
<dbReference type="OrthoDB" id="10250990at2759"/>
<gene>
    <name evidence="2" type="ORF">NEZAVI_LOCUS8319</name>
</gene>
<dbReference type="Pfam" id="PF23602">
    <property type="entry name" value="CS_DNAAF11_C"/>
    <property type="match status" value="1"/>
</dbReference>
<dbReference type="AlphaFoldDB" id="A0A9P0HB60"/>
<dbReference type="InterPro" id="IPR032675">
    <property type="entry name" value="LRR_dom_sf"/>
</dbReference>
<proteinExistence type="predicted"/>
<dbReference type="EMBL" id="OV725080">
    <property type="protein sequence ID" value="CAH1398722.1"/>
    <property type="molecule type" value="Genomic_DNA"/>
</dbReference>
<evidence type="ECO:0000313" key="2">
    <source>
        <dbReference type="EMBL" id="CAH1398722.1"/>
    </source>
</evidence>
<organism evidence="2 3">
    <name type="scientific">Nezara viridula</name>
    <name type="common">Southern green stink bug</name>
    <name type="synonym">Cimex viridulus</name>
    <dbReference type="NCBI Taxonomy" id="85310"/>
    <lineage>
        <taxon>Eukaryota</taxon>
        <taxon>Metazoa</taxon>
        <taxon>Ecdysozoa</taxon>
        <taxon>Arthropoda</taxon>
        <taxon>Hexapoda</taxon>
        <taxon>Insecta</taxon>
        <taxon>Pterygota</taxon>
        <taxon>Neoptera</taxon>
        <taxon>Paraneoptera</taxon>
        <taxon>Hemiptera</taxon>
        <taxon>Heteroptera</taxon>
        <taxon>Panheteroptera</taxon>
        <taxon>Pentatomomorpha</taxon>
        <taxon>Pentatomoidea</taxon>
        <taxon>Pentatomidae</taxon>
        <taxon>Pentatominae</taxon>
        <taxon>Nezara</taxon>
    </lineage>
</organism>
<name>A0A9P0HB60_NEZVI</name>
<keyword evidence="3" id="KW-1185">Reference proteome</keyword>
<protein>
    <recommendedName>
        <fullName evidence="1">Dynein axonemal assembly factor 11-like CS domain-containing protein</fullName>
    </recommendedName>
</protein>
<evidence type="ECO:0000313" key="3">
    <source>
        <dbReference type="Proteomes" id="UP001152798"/>
    </source>
</evidence>
<feature type="domain" description="Dynein axonemal assembly factor 11-like CS" evidence="1">
    <location>
        <begin position="112"/>
        <end position="177"/>
    </location>
</feature>
<reference evidence="2" key="1">
    <citation type="submission" date="2022-01" db="EMBL/GenBank/DDBJ databases">
        <authorList>
            <person name="King R."/>
        </authorList>
    </citation>
    <scope>NUCLEOTIDE SEQUENCE</scope>
</reference>
<accession>A0A9P0HB60</accession>
<evidence type="ECO:0000259" key="1">
    <source>
        <dbReference type="Pfam" id="PF23602"/>
    </source>
</evidence>
<dbReference type="Gene3D" id="3.80.10.10">
    <property type="entry name" value="Ribonuclease Inhibitor"/>
    <property type="match status" value="1"/>
</dbReference>